<evidence type="ECO:0000256" key="2">
    <source>
        <dbReference type="SAM" id="MobiDB-lite"/>
    </source>
</evidence>
<evidence type="ECO:0000313" key="3">
    <source>
        <dbReference type="EMBL" id="KAK7520242.1"/>
    </source>
</evidence>
<feature type="region of interest" description="Disordered" evidence="2">
    <location>
        <begin position="153"/>
        <end position="174"/>
    </location>
</feature>
<proteinExistence type="predicted"/>
<reference evidence="3 4" key="1">
    <citation type="submission" date="2024-04" db="EMBL/GenBank/DDBJ databases">
        <title>Phyllosticta paracitricarpa is synonymous to the EU quarantine fungus P. citricarpa based on phylogenomic analyses.</title>
        <authorList>
            <consortium name="Lawrence Berkeley National Laboratory"/>
            <person name="Van Ingen-Buijs V.A."/>
            <person name="Van Westerhoven A.C."/>
            <person name="Haridas S."/>
            <person name="Skiadas P."/>
            <person name="Martin F."/>
            <person name="Groenewald J.Z."/>
            <person name="Crous P.W."/>
            <person name="Seidl M.F."/>
        </authorList>
    </citation>
    <scope>NUCLEOTIDE SEQUENCE [LARGE SCALE GENOMIC DNA]</scope>
    <source>
        <strain evidence="3 4">CBS 123371</strain>
    </source>
</reference>
<evidence type="ECO:0000313" key="4">
    <source>
        <dbReference type="Proteomes" id="UP001363622"/>
    </source>
</evidence>
<sequence>MQFHSAEKLIHLLHIEIDDRREINELDIEKIWYLSDTIAGTIQLLNELLKYSENIKQFLERHRELARRHDEKEARSIKWKARCDAVLDFCGLTSFVADIKTKMGKDDESKDKSRFSVRHEYSVKAETTTDSDNNTLNASHNIRADYKKPEDRDLFSSNATHSTSKVNYNSPTNTYKGPIEHETCASLGIGCADDFDLALQIINKNSIQIARHRGIMKKKLEDLTAGKWQVGFRKDLRKRGVMPFSPASTS</sequence>
<name>A0ABR1KS14_9PEZI</name>
<organism evidence="3 4">
    <name type="scientific">Phyllosticta citriasiana</name>
    <dbReference type="NCBI Taxonomy" id="595635"/>
    <lineage>
        <taxon>Eukaryota</taxon>
        <taxon>Fungi</taxon>
        <taxon>Dikarya</taxon>
        <taxon>Ascomycota</taxon>
        <taxon>Pezizomycotina</taxon>
        <taxon>Dothideomycetes</taxon>
        <taxon>Dothideomycetes incertae sedis</taxon>
        <taxon>Botryosphaeriales</taxon>
        <taxon>Phyllostictaceae</taxon>
        <taxon>Phyllosticta</taxon>
    </lineage>
</organism>
<dbReference type="EMBL" id="JBBPHU010000003">
    <property type="protein sequence ID" value="KAK7520242.1"/>
    <property type="molecule type" value="Genomic_DNA"/>
</dbReference>
<keyword evidence="4" id="KW-1185">Reference proteome</keyword>
<comment type="caution">
    <text evidence="3">The sequence shown here is derived from an EMBL/GenBank/DDBJ whole genome shotgun (WGS) entry which is preliminary data.</text>
</comment>
<evidence type="ECO:0000256" key="1">
    <source>
        <dbReference type="SAM" id="Coils"/>
    </source>
</evidence>
<feature type="coiled-coil region" evidence="1">
    <location>
        <begin position="48"/>
        <end position="75"/>
    </location>
</feature>
<dbReference type="Proteomes" id="UP001363622">
    <property type="component" value="Unassembled WGS sequence"/>
</dbReference>
<keyword evidence="1" id="KW-0175">Coiled coil</keyword>
<protein>
    <submittedName>
        <fullName evidence="3">Uncharacterized protein</fullName>
    </submittedName>
</protein>
<accession>A0ABR1KS14</accession>
<gene>
    <name evidence="3" type="ORF">IWZ03DRAFT_372542</name>
</gene>
<feature type="compositionally biased region" description="Polar residues" evidence="2">
    <location>
        <begin position="155"/>
        <end position="174"/>
    </location>
</feature>